<evidence type="ECO:0000313" key="2">
    <source>
        <dbReference type="Proteomes" id="UP000184428"/>
    </source>
</evidence>
<dbReference type="AlphaFoldDB" id="A0A1M7V0E1"/>
<dbReference type="Proteomes" id="UP000184428">
    <property type="component" value="Unassembled WGS sequence"/>
</dbReference>
<dbReference type="EMBL" id="FRDM01000053">
    <property type="protein sequence ID" value="SHN88689.1"/>
    <property type="molecule type" value="Genomic_DNA"/>
</dbReference>
<protein>
    <submittedName>
        <fullName evidence="1">Uncharacterized protein</fullName>
    </submittedName>
</protein>
<evidence type="ECO:0000313" key="1">
    <source>
        <dbReference type="EMBL" id="SHN88689.1"/>
    </source>
</evidence>
<proteinExistence type="predicted"/>
<sequence>MCSTTYDRSHLNLTPARPGGSAVARFVRRRPLTAFLVWFFIPSVTSPRREGAR</sequence>
<dbReference type="RefSeq" id="WP_175561468.1">
    <property type="nucleotide sequence ID" value="NZ_FRDM01000053.1"/>
</dbReference>
<accession>A0A1M7V0E1</accession>
<reference evidence="1 2" key="1">
    <citation type="submission" date="2016-12" db="EMBL/GenBank/DDBJ databases">
        <authorList>
            <person name="Song W.-J."/>
            <person name="Kurnit D.M."/>
        </authorList>
    </citation>
    <scope>NUCLEOTIDE SEQUENCE [LARGE SCALE GENOMIC DNA]</scope>
    <source>
        <strain evidence="1 2">DSM 43162</strain>
    </source>
</reference>
<gene>
    <name evidence="1" type="ORF">SAMN05660350_04675</name>
</gene>
<organism evidence="1 2">
    <name type="scientific">Geodermatophilus obscurus</name>
    <dbReference type="NCBI Taxonomy" id="1861"/>
    <lineage>
        <taxon>Bacteria</taxon>
        <taxon>Bacillati</taxon>
        <taxon>Actinomycetota</taxon>
        <taxon>Actinomycetes</taxon>
        <taxon>Geodermatophilales</taxon>
        <taxon>Geodermatophilaceae</taxon>
        <taxon>Geodermatophilus</taxon>
    </lineage>
</organism>
<name>A0A1M7V0E1_9ACTN</name>